<feature type="region of interest" description="Disordered" evidence="1">
    <location>
        <begin position="24"/>
        <end position="47"/>
    </location>
</feature>
<dbReference type="AlphaFoldDB" id="A0AAD4WFU6"/>
<accession>A0AAD4WFU6</accession>
<sequence length="78" mass="8437">MEKAGKMRIGLWAARMWKEHVAQGVGGPEGRLGLEARGHGSELEGEVRGANGEGAEVEHAGEKYQVQLFLPKRQPANS</sequence>
<dbReference type="EMBL" id="JAJFAZ020000002">
    <property type="protein sequence ID" value="KAI5342268.1"/>
    <property type="molecule type" value="Genomic_DNA"/>
</dbReference>
<keyword evidence="3" id="KW-1185">Reference proteome</keyword>
<reference evidence="2 3" key="1">
    <citation type="journal article" date="2022" name="G3 (Bethesda)">
        <title>Whole-genome sequence and methylome profiling of the almond [Prunus dulcis (Mill.) D.A. Webb] cultivar 'Nonpareil'.</title>
        <authorList>
            <person name="D'Amico-Willman K.M."/>
            <person name="Ouma W.Z."/>
            <person name="Meulia T."/>
            <person name="Sideli G.M."/>
            <person name="Gradziel T.M."/>
            <person name="Fresnedo-Ramirez J."/>
        </authorList>
    </citation>
    <scope>NUCLEOTIDE SEQUENCE [LARGE SCALE GENOMIC DNA]</scope>
    <source>
        <strain evidence="2">Clone GOH B32 T37-40</strain>
    </source>
</reference>
<proteinExistence type="predicted"/>
<comment type="caution">
    <text evidence="2">The sequence shown here is derived from an EMBL/GenBank/DDBJ whole genome shotgun (WGS) entry which is preliminary data.</text>
</comment>
<evidence type="ECO:0000313" key="3">
    <source>
        <dbReference type="Proteomes" id="UP001054821"/>
    </source>
</evidence>
<evidence type="ECO:0000256" key="1">
    <source>
        <dbReference type="SAM" id="MobiDB-lite"/>
    </source>
</evidence>
<protein>
    <submittedName>
        <fullName evidence="2">Uncharacterized protein</fullName>
    </submittedName>
</protein>
<dbReference type="Proteomes" id="UP001054821">
    <property type="component" value="Chromosome 2"/>
</dbReference>
<gene>
    <name evidence="2" type="ORF">L3X38_010143</name>
</gene>
<name>A0AAD4WFU6_PRUDU</name>
<organism evidence="2 3">
    <name type="scientific">Prunus dulcis</name>
    <name type="common">Almond</name>
    <name type="synonym">Amygdalus dulcis</name>
    <dbReference type="NCBI Taxonomy" id="3755"/>
    <lineage>
        <taxon>Eukaryota</taxon>
        <taxon>Viridiplantae</taxon>
        <taxon>Streptophyta</taxon>
        <taxon>Embryophyta</taxon>
        <taxon>Tracheophyta</taxon>
        <taxon>Spermatophyta</taxon>
        <taxon>Magnoliopsida</taxon>
        <taxon>eudicotyledons</taxon>
        <taxon>Gunneridae</taxon>
        <taxon>Pentapetalae</taxon>
        <taxon>rosids</taxon>
        <taxon>fabids</taxon>
        <taxon>Rosales</taxon>
        <taxon>Rosaceae</taxon>
        <taxon>Amygdaloideae</taxon>
        <taxon>Amygdaleae</taxon>
        <taxon>Prunus</taxon>
    </lineage>
</organism>
<evidence type="ECO:0000313" key="2">
    <source>
        <dbReference type="EMBL" id="KAI5342268.1"/>
    </source>
</evidence>
<feature type="compositionally biased region" description="Basic and acidic residues" evidence="1">
    <location>
        <begin position="32"/>
        <end position="47"/>
    </location>
</feature>